<gene>
    <name evidence="1" type="ORF">FSPOR_6667</name>
</gene>
<keyword evidence="2" id="KW-1185">Reference proteome</keyword>
<evidence type="ECO:0000313" key="1">
    <source>
        <dbReference type="EMBL" id="RGP66289.1"/>
    </source>
</evidence>
<sequence length="247" mass="28278">MDSPIFLYFVFLPRSIQAQIWEFSLLSSLEKPRHVTFKHDKAYVDIVFAPFHVSREARAITARWIARQRDIRVIDIAHLAYRFQRRMNGSDILFIPNRRIQHFAQGFMGILDRALNEREDGSSSDVPARLGYHMTHFAFMAESLPSILNLPVPVECRRGVTTTIFVIFGPLQPGLIGPWGLDFHGDQIVSWARDTGFVPFWDRALGTEGPGDWIMDELDKHDESRHFSFHGFGGAMIVPARVKPSVD</sequence>
<reference evidence="1 2" key="1">
    <citation type="journal article" date="2018" name="PLoS Pathog.">
        <title>Evolution of structural diversity of trichothecenes, a family of toxins produced by plant pathogenic and entomopathogenic fungi.</title>
        <authorList>
            <person name="Proctor R.H."/>
            <person name="McCormick S.P."/>
            <person name="Kim H.S."/>
            <person name="Cardoza R.E."/>
            <person name="Stanley A.M."/>
            <person name="Lindo L."/>
            <person name="Kelly A."/>
            <person name="Brown D.W."/>
            <person name="Lee T."/>
            <person name="Vaughan M.M."/>
            <person name="Alexander N.J."/>
            <person name="Busman M."/>
            <person name="Gutierrez S."/>
        </authorList>
    </citation>
    <scope>NUCLEOTIDE SEQUENCE [LARGE SCALE GENOMIC DNA]</scope>
    <source>
        <strain evidence="1 2">NRRL 3299</strain>
    </source>
</reference>
<dbReference type="EMBL" id="PXOF01000094">
    <property type="protein sequence ID" value="RGP66289.1"/>
    <property type="molecule type" value="Genomic_DNA"/>
</dbReference>
<evidence type="ECO:0000313" key="2">
    <source>
        <dbReference type="Proteomes" id="UP000266152"/>
    </source>
</evidence>
<comment type="caution">
    <text evidence="1">The sequence shown here is derived from an EMBL/GenBank/DDBJ whole genome shotgun (WGS) entry which is preliminary data.</text>
</comment>
<accession>A0A395S2L3</accession>
<dbReference type="Proteomes" id="UP000266152">
    <property type="component" value="Unassembled WGS sequence"/>
</dbReference>
<protein>
    <submittedName>
        <fullName evidence="1">Uncharacterized protein</fullName>
    </submittedName>
</protein>
<organism evidence="1 2">
    <name type="scientific">Fusarium sporotrichioides</name>
    <dbReference type="NCBI Taxonomy" id="5514"/>
    <lineage>
        <taxon>Eukaryota</taxon>
        <taxon>Fungi</taxon>
        <taxon>Dikarya</taxon>
        <taxon>Ascomycota</taxon>
        <taxon>Pezizomycotina</taxon>
        <taxon>Sordariomycetes</taxon>
        <taxon>Hypocreomycetidae</taxon>
        <taxon>Hypocreales</taxon>
        <taxon>Nectriaceae</taxon>
        <taxon>Fusarium</taxon>
    </lineage>
</organism>
<proteinExistence type="predicted"/>
<dbReference type="AlphaFoldDB" id="A0A395S2L3"/>
<name>A0A395S2L3_FUSSP</name>